<gene>
    <name evidence="11" type="ORF">HOLleu_29495</name>
</gene>
<evidence type="ECO:0000256" key="4">
    <source>
        <dbReference type="ARBA" id="ARBA00022729"/>
    </source>
</evidence>
<evidence type="ECO:0000313" key="11">
    <source>
        <dbReference type="EMBL" id="KAJ8029955.1"/>
    </source>
</evidence>
<organism evidence="11 12">
    <name type="scientific">Holothuria leucospilota</name>
    <name type="common">Black long sea cucumber</name>
    <name type="synonym">Mertensiothuria leucospilota</name>
    <dbReference type="NCBI Taxonomy" id="206669"/>
    <lineage>
        <taxon>Eukaryota</taxon>
        <taxon>Metazoa</taxon>
        <taxon>Echinodermata</taxon>
        <taxon>Eleutherozoa</taxon>
        <taxon>Echinozoa</taxon>
        <taxon>Holothuroidea</taxon>
        <taxon>Aspidochirotacea</taxon>
        <taxon>Aspidochirotida</taxon>
        <taxon>Holothuriidae</taxon>
        <taxon>Holothuria</taxon>
    </lineage>
</organism>
<accession>A0A9Q1H2B1</accession>
<dbReference type="InterPro" id="IPR016574">
    <property type="entry name" value="Nicalin"/>
</dbReference>
<dbReference type="OrthoDB" id="5913609at2759"/>
<evidence type="ECO:0000256" key="3">
    <source>
        <dbReference type="ARBA" id="ARBA00022692"/>
    </source>
</evidence>
<dbReference type="PANTHER" id="PTHR31826">
    <property type="entry name" value="NICALIN"/>
    <property type="match status" value="1"/>
</dbReference>
<comment type="subcellular location">
    <subcellularLocation>
        <location evidence="1">Endoplasmic reticulum membrane</location>
        <topology evidence="1">Single-pass membrane protein</topology>
    </subcellularLocation>
</comment>
<evidence type="ECO:0000256" key="6">
    <source>
        <dbReference type="ARBA" id="ARBA00022989"/>
    </source>
</evidence>
<sequence>MEARPLSATKVPRRCLIAKLSELTADRYHELVSESAGALIVLIPQNFSSMPQDVLKQWLEVEPQMLELETNMAVYFVREDEKLLQIHGDIQQAATGDQADSAAEALLSAVYANGFQMVASGPQSKQVKDAHIVSIQGKLSGKGAEDLLPTLAIVTHYDSFGIAPYLAYGVDSNGSGVAAFLELARLFSRLYLNSQTHARFNLLFFLSGGGKFNYQGTKRWIEDNLEVPGE</sequence>
<evidence type="ECO:0000256" key="7">
    <source>
        <dbReference type="ARBA" id="ARBA00023136"/>
    </source>
</evidence>
<keyword evidence="12" id="KW-1185">Reference proteome</keyword>
<evidence type="ECO:0000313" key="12">
    <source>
        <dbReference type="Proteomes" id="UP001152320"/>
    </source>
</evidence>
<comment type="caution">
    <text evidence="11">The sequence shown here is derived from an EMBL/GenBank/DDBJ whole genome shotgun (WGS) entry which is preliminary data.</text>
</comment>
<keyword evidence="6" id="KW-1133">Transmembrane helix</keyword>
<dbReference type="GO" id="GO:0009966">
    <property type="term" value="P:regulation of signal transduction"/>
    <property type="evidence" value="ECO:0007669"/>
    <property type="project" value="InterPro"/>
</dbReference>
<name>A0A9Q1H2B1_HOLLE</name>
<dbReference type="Proteomes" id="UP001152320">
    <property type="component" value="Chromosome 14"/>
</dbReference>
<dbReference type="AlphaFoldDB" id="A0A9Q1H2B1"/>
<dbReference type="SUPFAM" id="SSF53187">
    <property type="entry name" value="Zn-dependent exopeptidases"/>
    <property type="match status" value="1"/>
</dbReference>
<evidence type="ECO:0000259" key="10">
    <source>
        <dbReference type="Pfam" id="PF04389"/>
    </source>
</evidence>
<evidence type="ECO:0000256" key="9">
    <source>
        <dbReference type="ARBA" id="ARBA00034873"/>
    </source>
</evidence>
<keyword evidence="7" id="KW-0472">Membrane</keyword>
<proteinExistence type="inferred from homology"/>
<keyword evidence="4" id="KW-0732">Signal</keyword>
<dbReference type="GO" id="GO:0005789">
    <property type="term" value="C:endoplasmic reticulum membrane"/>
    <property type="evidence" value="ECO:0007669"/>
    <property type="project" value="UniProtKB-SubCell"/>
</dbReference>
<keyword evidence="8" id="KW-0325">Glycoprotein</keyword>
<comment type="similarity">
    <text evidence="2">Belongs to the nicastrin family.</text>
</comment>
<protein>
    <recommendedName>
        <fullName evidence="9">BOS complex subunit NCLN</fullName>
    </recommendedName>
</protein>
<feature type="domain" description="Peptidase M28" evidence="10">
    <location>
        <begin position="139"/>
        <end position="206"/>
    </location>
</feature>
<dbReference type="InterPro" id="IPR007484">
    <property type="entry name" value="Peptidase_M28"/>
</dbReference>
<dbReference type="EMBL" id="JAIZAY010000014">
    <property type="protein sequence ID" value="KAJ8029955.1"/>
    <property type="molecule type" value="Genomic_DNA"/>
</dbReference>
<dbReference type="Gene3D" id="3.40.630.10">
    <property type="entry name" value="Zn peptidases"/>
    <property type="match status" value="1"/>
</dbReference>
<reference evidence="11" key="1">
    <citation type="submission" date="2021-10" db="EMBL/GenBank/DDBJ databases">
        <title>Tropical sea cucumber genome reveals ecological adaptation and Cuvierian tubules defense mechanism.</title>
        <authorList>
            <person name="Chen T."/>
        </authorList>
    </citation>
    <scope>NUCLEOTIDE SEQUENCE</scope>
    <source>
        <strain evidence="11">Nanhai2018</strain>
        <tissue evidence="11">Muscle</tissue>
    </source>
</reference>
<keyword evidence="3" id="KW-0812">Transmembrane</keyword>
<evidence type="ECO:0000256" key="1">
    <source>
        <dbReference type="ARBA" id="ARBA00004389"/>
    </source>
</evidence>
<evidence type="ECO:0000256" key="8">
    <source>
        <dbReference type="ARBA" id="ARBA00023180"/>
    </source>
</evidence>
<evidence type="ECO:0000256" key="2">
    <source>
        <dbReference type="ARBA" id="ARBA00007717"/>
    </source>
</evidence>
<evidence type="ECO:0000256" key="5">
    <source>
        <dbReference type="ARBA" id="ARBA00022824"/>
    </source>
</evidence>
<dbReference type="Pfam" id="PF04389">
    <property type="entry name" value="Peptidase_M28"/>
    <property type="match status" value="1"/>
</dbReference>
<keyword evidence="5" id="KW-0256">Endoplasmic reticulum</keyword>